<accession>A0A399QQM1</accession>
<dbReference type="Pfam" id="PF01135">
    <property type="entry name" value="PCMT"/>
    <property type="match status" value="1"/>
</dbReference>
<dbReference type="OrthoDB" id="9798496at2"/>
<dbReference type="AlphaFoldDB" id="A0A399QQM1"/>
<name>A0A399QQM1_9PROT</name>
<comment type="caution">
    <text evidence="4">The sequence shown here is derived from an EMBL/GenBank/DDBJ whole genome shotgun (WGS) entry which is preliminary data.</text>
</comment>
<keyword evidence="5" id="KW-1185">Reference proteome</keyword>
<evidence type="ECO:0000313" key="4">
    <source>
        <dbReference type="EMBL" id="RIJ20574.1"/>
    </source>
</evidence>
<evidence type="ECO:0000256" key="1">
    <source>
        <dbReference type="ARBA" id="ARBA00005369"/>
    </source>
</evidence>
<keyword evidence="4" id="KW-0489">Methyltransferase</keyword>
<comment type="similarity">
    <text evidence="1">Belongs to the methyltransferase superfamily. L-isoaspartyl/D-aspartyl protein methyltransferase family.</text>
</comment>
<dbReference type="Gene3D" id="3.40.50.150">
    <property type="entry name" value="Vaccinia Virus protein VP39"/>
    <property type="match status" value="1"/>
</dbReference>
<organism evidence="4 5">
    <name type="scientific">Henriciella barbarensis</name>
    <dbReference type="NCBI Taxonomy" id="86342"/>
    <lineage>
        <taxon>Bacteria</taxon>
        <taxon>Pseudomonadati</taxon>
        <taxon>Pseudomonadota</taxon>
        <taxon>Alphaproteobacteria</taxon>
        <taxon>Hyphomonadales</taxon>
        <taxon>Hyphomonadaceae</taxon>
        <taxon>Henriciella</taxon>
    </lineage>
</organism>
<proteinExistence type="inferred from homology"/>
<dbReference type="RefSeq" id="WP_119380891.1">
    <property type="nucleotide sequence ID" value="NZ_QWGB01000014.1"/>
</dbReference>
<dbReference type="GO" id="GO:0005737">
    <property type="term" value="C:cytoplasm"/>
    <property type="evidence" value="ECO:0007669"/>
    <property type="project" value="TreeGrafter"/>
</dbReference>
<dbReference type="EMBL" id="QWGB01000014">
    <property type="protein sequence ID" value="RIJ20574.1"/>
    <property type="molecule type" value="Genomic_DNA"/>
</dbReference>
<dbReference type="PANTHER" id="PTHR11579">
    <property type="entry name" value="PROTEIN-L-ISOASPARTATE O-METHYLTRANSFERASE"/>
    <property type="match status" value="1"/>
</dbReference>
<evidence type="ECO:0000256" key="3">
    <source>
        <dbReference type="ARBA" id="ARBA00030757"/>
    </source>
</evidence>
<protein>
    <recommendedName>
        <fullName evidence="2">Protein-L-isoaspartate O-methyltransferase</fullName>
    </recommendedName>
    <alternativeName>
        <fullName evidence="3">Protein L-isoaspartyl methyltransferase</fullName>
    </alternativeName>
</protein>
<dbReference type="CDD" id="cd02440">
    <property type="entry name" value="AdoMet_MTases"/>
    <property type="match status" value="1"/>
</dbReference>
<evidence type="ECO:0000313" key="5">
    <source>
        <dbReference type="Proteomes" id="UP000265431"/>
    </source>
</evidence>
<dbReference type="GO" id="GO:0032259">
    <property type="term" value="P:methylation"/>
    <property type="evidence" value="ECO:0007669"/>
    <property type="project" value="UniProtKB-KW"/>
</dbReference>
<dbReference type="InterPro" id="IPR029063">
    <property type="entry name" value="SAM-dependent_MTases_sf"/>
</dbReference>
<dbReference type="SUPFAM" id="SSF53335">
    <property type="entry name" value="S-adenosyl-L-methionine-dependent methyltransferases"/>
    <property type="match status" value="1"/>
</dbReference>
<dbReference type="GO" id="GO:0004719">
    <property type="term" value="F:protein-L-isoaspartate (D-aspartate) O-methyltransferase activity"/>
    <property type="evidence" value="ECO:0007669"/>
    <property type="project" value="InterPro"/>
</dbReference>
<evidence type="ECO:0000256" key="2">
    <source>
        <dbReference type="ARBA" id="ARBA00013346"/>
    </source>
</evidence>
<reference evidence="4 5" key="1">
    <citation type="submission" date="2018-08" db="EMBL/GenBank/DDBJ databases">
        <title>Henriciella mobilis sp. nov., isolated from seawater.</title>
        <authorList>
            <person name="Cheng H."/>
            <person name="Wu Y.-H."/>
            <person name="Xu X.-W."/>
            <person name="Guo L.-L."/>
        </authorList>
    </citation>
    <scope>NUCLEOTIDE SEQUENCE [LARGE SCALE GENOMIC DNA]</scope>
    <source>
        <strain evidence="4 5">CCUG66934</strain>
    </source>
</reference>
<dbReference type="Proteomes" id="UP000265431">
    <property type="component" value="Unassembled WGS sequence"/>
</dbReference>
<gene>
    <name evidence="4" type="ORF">D1224_15820</name>
</gene>
<dbReference type="PANTHER" id="PTHR11579:SF18">
    <property type="entry name" value="PROTEIN-L-ISOASPARTATE O-METHYLTRANSFERASE"/>
    <property type="match status" value="1"/>
</dbReference>
<keyword evidence="4" id="KW-0808">Transferase</keyword>
<sequence length="217" mass="23972">MDFAKMRRIMVDSQIRPNDVTDPEVVSAFLRTPREAFVPKSEQAIAYAEYEIETSEGRSLWTPRDIGKMIRSLDPQPNDIALVIGAGAGYETAILSHLCETVIALEEDEALVDELTSRLASLDYDRAVAVQGDLRDGLADQAPFDIILVCGLIEQAPEAWFNQLAEGGRLGAPVLAGRDLGRARIWTKAGETVSFREVFDCCPPRLPGFEKPQSFVF</sequence>
<dbReference type="InterPro" id="IPR000682">
    <property type="entry name" value="PCMT"/>
</dbReference>